<accession>A0A9N9DVB9</accession>
<keyword evidence="2" id="KW-1185">Reference proteome</keyword>
<reference evidence="1" key="1">
    <citation type="submission" date="2021-06" db="EMBL/GenBank/DDBJ databases">
        <authorList>
            <person name="Kallberg Y."/>
            <person name="Tangrot J."/>
            <person name="Rosling A."/>
        </authorList>
    </citation>
    <scope>NUCLEOTIDE SEQUENCE</scope>
    <source>
        <strain evidence="1">IA702</strain>
    </source>
</reference>
<comment type="caution">
    <text evidence="1">The sequence shown here is derived from an EMBL/GenBank/DDBJ whole genome shotgun (WGS) entry which is preliminary data.</text>
</comment>
<dbReference type="EMBL" id="CAJVPJ010004693">
    <property type="protein sequence ID" value="CAG8654714.1"/>
    <property type="molecule type" value="Genomic_DNA"/>
</dbReference>
<proteinExistence type="predicted"/>
<dbReference type="Proteomes" id="UP000789572">
    <property type="component" value="Unassembled WGS sequence"/>
</dbReference>
<sequence>GNRGLGQTYSVFSANSANTVHIQRDDTAILFKTGDVLQSTEHPLPISVFELTFGDERGGNYVELVISRCKVQMSETFRLRLNDVYYDKSVCLRVLLILTRIIPTGTACGGFLWS</sequence>
<feature type="non-terminal residue" evidence="1">
    <location>
        <position position="1"/>
    </location>
</feature>
<organism evidence="1 2">
    <name type="scientific">Paraglomus occultum</name>
    <dbReference type="NCBI Taxonomy" id="144539"/>
    <lineage>
        <taxon>Eukaryota</taxon>
        <taxon>Fungi</taxon>
        <taxon>Fungi incertae sedis</taxon>
        <taxon>Mucoromycota</taxon>
        <taxon>Glomeromycotina</taxon>
        <taxon>Glomeromycetes</taxon>
        <taxon>Paraglomerales</taxon>
        <taxon>Paraglomeraceae</taxon>
        <taxon>Paraglomus</taxon>
    </lineage>
</organism>
<name>A0A9N9DVB9_9GLOM</name>
<gene>
    <name evidence="1" type="ORF">POCULU_LOCUS10138</name>
</gene>
<evidence type="ECO:0000313" key="1">
    <source>
        <dbReference type="EMBL" id="CAG8654714.1"/>
    </source>
</evidence>
<dbReference type="AlphaFoldDB" id="A0A9N9DVB9"/>
<evidence type="ECO:0000313" key="2">
    <source>
        <dbReference type="Proteomes" id="UP000789572"/>
    </source>
</evidence>
<protein>
    <submittedName>
        <fullName evidence="1">3598_t:CDS:1</fullName>
    </submittedName>
</protein>